<feature type="compositionally biased region" description="Acidic residues" evidence="1">
    <location>
        <begin position="299"/>
        <end position="312"/>
    </location>
</feature>
<protein>
    <recommendedName>
        <fullName evidence="2">Myb-like domain-containing protein</fullName>
    </recommendedName>
</protein>
<dbReference type="CDD" id="cd00167">
    <property type="entry name" value="SANT"/>
    <property type="match status" value="1"/>
</dbReference>
<dbReference type="InterPro" id="IPR009057">
    <property type="entry name" value="Homeodomain-like_sf"/>
</dbReference>
<evidence type="ECO:0000313" key="3">
    <source>
        <dbReference type="EMBL" id="KAH7570007.1"/>
    </source>
</evidence>
<organism evidence="3 4">
    <name type="scientific">Xanthoceras sorbifolium</name>
    <dbReference type="NCBI Taxonomy" id="99658"/>
    <lineage>
        <taxon>Eukaryota</taxon>
        <taxon>Viridiplantae</taxon>
        <taxon>Streptophyta</taxon>
        <taxon>Embryophyta</taxon>
        <taxon>Tracheophyta</taxon>
        <taxon>Spermatophyta</taxon>
        <taxon>Magnoliopsida</taxon>
        <taxon>eudicotyledons</taxon>
        <taxon>Gunneridae</taxon>
        <taxon>Pentapetalae</taxon>
        <taxon>rosids</taxon>
        <taxon>malvids</taxon>
        <taxon>Sapindales</taxon>
        <taxon>Sapindaceae</taxon>
        <taxon>Xanthoceroideae</taxon>
        <taxon>Xanthoceras</taxon>
    </lineage>
</organism>
<feature type="domain" description="Myb-like" evidence="2">
    <location>
        <begin position="212"/>
        <end position="261"/>
    </location>
</feature>
<feature type="region of interest" description="Disordered" evidence="1">
    <location>
        <begin position="277"/>
        <end position="340"/>
    </location>
</feature>
<comment type="caution">
    <text evidence="3">The sequence shown here is derived from an EMBL/GenBank/DDBJ whole genome shotgun (WGS) entry which is preliminary data.</text>
</comment>
<evidence type="ECO:0000259" key="2">
    <source>
        <dbReference type="PROSITE" id="PS50090"/>
    </source>
</evidence>
<feature type="compositionally biased region" description="Polar residues" evidence="1">
    <location>
        <begin position="11"/>
        <end position="20"/>
    </location>
</feature>
<dbReference type="PROSITE" id="PS50090">
    <property type="entry name" value="MYB_LIKE"/>
    <property type="match status" value="1"/>
</dbReference>
<keyword evidence="4" id="KW-1185">Reference proteome</keyword>
<dbReference type="Proteomes" id="UP000827721">
    <property type="component" value="Unassembled WGS sequence"/>
</dbReference>
<name>A0ABQ8I066_9ROSI</name>
<evidence type="ECO:0000313" key="4">
    <source>
        <dbReference type="Proteomes" id="UP000827721"/>
    </source>
</evidence>
<dbReference type="Pfam" id="PF00249">
    <property type="entry name" value="Myb_DNA-binding"/>
    <property type="match status" value="1"/>
</dbReference>
<reference evidence="3 4" key="1">
    <citation type="submission" date="2021-02" db="EMBL/GenBank/DDBJ databases">
        <title>Plant Genome Project.</title>
        <authorList>
            <person name="Zhang R.-G."/>
        </authorList>
    </citation>
    <scope>NUCLEOTIDE SEQUENCE [LARGE SCALE GENOMIC DNA]</scope>
    <source>
        <tissue evidence="3">Leaves</tissue>
    </source>
</reference>
<feature type="compositionally biased region" description="Acidic residues" evidence="1">
    <location>
        <begin position="319"/>
        <end position="338"/>
    </location>
</feature>
<dbReference type="SUPFAM" id="SSF46689">
    <property type="entry name" value="Homeodomain-like"/>
    <property type="match status" value="1"/>
</dbReference>
<evidence type="ECO:0000256" key="1">
    <source>
        <dbReference type="SAM" id="MobiDB-lite"/>
    </source>
</evidence>
<dbReference type="Gene3D" id="1.10.10.60">
    <property type="entry name" value="Homeodomain-like"/>
    <property type="match status" value="1"/>
</dbReference>
<feature type="region of interest" description="Disordered" evidence="1">
    <location>
        <begin position="1"/>
        <end position="23"/>
    </location>
</feature>
<dbReference type="EMBL" id="JAFEMO010000005">
    <property type="protein sequence ID" value="KAH7570007.1"/>
    <property type="molecule type" value="Genomic_DNA"/>
</dbReference>
<feature type="compositionally biased region" description="Basic and acidic residues" evidence="1">
    <location>
        <begin position="284"/>
        <end position="298"/>
    </location>
</feature>
<dbReference type="SMART" id="SM00717">
    <property type="entry name" value="SANT"/>
    <property type="match status" value="1"/>
</dbReference>
<gene>
    <name evidence="3" type="ORF">JRO89_XS05G0031700</name>
</gene>
<dbReference type="PANTHER" id="PTHR46872:SF5">
    <property type="entry name" value="MYB-LIKE DOMAIN-CONTAINING PROTEIN"/>
    <property type="match status" value="1"/>
</dbReference>
<dbReference type="PANTHER" id="PTHR46872">
    <property type="entry name" value="DNA BINDING PROTEIN"/>
    <property type="match status" value="1"/>
</dbReference>
<proteinExistence type="predicted"/>
<sequence length="488" mass="53915">MGEDEGGFHKNQLSKASENDISVDEDFETSAPLSWITSSSSEEDSGSRPTAYTSLSLEQFEFDIPRRTFVPYGDSYSSLLNCSPRKQIPLGPNHQASLPLWGGCMNNNILNCKTTMSANNSTNYLGSDSSVDIETEEKLMGTCIIAMPDSNLYVQNSVNVGEGMMDCGCFDEGSVRCVRQHVREAREQLLKSLGHEKFVKLGFCDMGEEVSGKWSEEEQQVFHEVVYSNPVSLGRNFWKHLSAVFPSRTKKEIVNYYFNVFIFRRRAAQNRSHMLDIDSDDDEWHGSHRSTSEVRAIKEDEDSAIESLVDQEDQAREDESSDEDDDDDDSDDSDDSDGDVGYCGGDAIGGACEIDEACNAKSFDADGLASVVPYVDKAPGRADDGLDVQDDSCTSFEFQLMVDSFGPVDAGHALQCSGLKTDFSKSLHGKLDGCNDLVGHVYLMDSYDAKVWDARYPSPVKGVDLLPTCNIIEEIFGQGTWDTKTGND</sequence>
<accession>A0ABQ8I066</accession>
<dbReference type="InterPro" id="IPR001005">
    <property type="entry name" value="SANT/Myb"/>
</dbReference>